<evidence type="ECO:0000313" key="4">
    <source>
        <dbReference type="RefSeq" id="XP_013412240.1"/>
    </source>
</evidence>
<dbReference type="SUPFAM" id="SSF53335">
    <property type="entry name" value="S-adenosyl-L-methionine-dependent methyltransferases"/>
    <property type="match status" value="1"/>
</dbReference>
<keyword evidence="2" id="KW-0812">Transmembrane</keyword>
<evidence type="ECO:0000313" key="3">
    <source>
        <dbReference type="Proteomes" id="UP000085678"/>
    </source>
</evidence>
<proteinExistence type="predicted"/>
<dbReference type="InterPro" id="IPR004951">
    <property type="entry name" value="DUF268_CAE_spp"/>
</dbReference>
<dbReference type="AlphaFoldDB" id="A0A1S3JPE8"/>
<sequence>MVHRNLLYGLAGALVLMALLIMLPKKFEMLKTNGEPNHLPEPASKNNQHQTEVSRDHLHLAPSIDNPLSPPCGEVCDFSIHKSKGMSFVKKNFNCRNIFLRLKYPPGKVYKPPLREPPTELLDAFTQNGDMALGSFYMDGTTASKGSVFKIEDMNKLIKDDKELKMIGSYGKESAKFKNGLSKYKSELTGKSGIVIGSIRPWIEVMLINMGVKHVTTVDYNSVIFEHPQISFKLMPDLADESIKNQPPQFDFAASFSSLEHSGLGRYGDPINPYGDFEAAAQIWCMLKPGGLFFLGVPASFGKRKGTLEYNAHRIYGEARIEQLTANFEEIYRFHTGIHGVFVLRKRV</sequence>
<dbReference type="Pfam" id="PF03269">
    <property type="entry name" value="DUF268"/>
    <property type="match status" value="1"/>
</dbReference>
<feature type="transmembrane region" description="Helical" evidence="2">
    <location>
        <begin position="6"/>
        <end position="23"/>
    </location>
</feature>
<dbReference type="Proteomes" id="UP000085678">
    <property type="component" value="Unplaced"/>
</dbReference>
<name>A0A1S3JPE8_LINAN</name>
<dbReference type="KEGG" id="lak:106174990"/>
<dbReference type="OrthoDB" id="428346at2759"/>
<feature type="region of interest" description="Disordered" evidence="1">
    <location>
        <begin position="33"/>
        <end position="55"/>
    </location>
</feature>
<dbReference type="GeneID" id="106174990"/>
<keyword evidence="3" id="KW-1185">Reference proteome</keyword>
<keyword evidence="2" id="KW-1133">Transmembrane helix</keyword>
<accession>A0A1S3JPE8</accession>
<evidence type="ECO:0000256" key="1">
    <source>
        <dbReference type="SAM" id="MobiDB-lite"/>
    </source>
</evidence>
<organism evidence="3 4">
    <name type="scientific">Lingula anatina</name>
    <name type="common">Brachiopod</name>
    <name type="synonym">Lingula unguis</name>
    <dbReference type="NCBI Taxonomy" id="7574"/>
    <lineage>
        <taxon>Eukaryota</taxon>
        <taxon>Metazoa</taxon>
        <taxon>Spiralia</taxon>
        <taxon>Lophotrochozoa</taxon>
        <taxon>Brachiopoda</taxon>
        <taxon>Linguliformea</taxon>
        <taxon>Lingulata</taxon>
        <taxon>Lingulida</taxon>
        <taxon>Linguloidea</taxon>
        <taxon>Lingulidae</taxon>
        <taxon>Lingula</taxon>
    </lineage>
</organism>
<reference evidence="4" key="1">
    <citation type="submission" date="2025-08" db="UniProtKB">
        <authorList>
            <consortium name="RefSeq"/>
        </authorList>
    </citation>
    <scope>IDENTIFICATION</scope>
    <source>
        <tissue evidence="4">Gonads</tissue>
    </source>
</reference>
<evidence type="ECO:0000256" key="2">
    <source>
        <dbReference type="SAM" id="Phobius"/>
    </source>
</evidence>
<dbReference type="InterPro" id="IPR029063">
    <property type="entry name" value="SAM-dependent_MTases_sf"/>
</dbReference>
<gene>
    <name evidence="4" type="primary">LOC106174990</name>
</gene>
<dbReference type="InParanoid" id="A0A1S3JPE8"/>
<dbReference type="RefSeq" id="XP_013412240.1">
    <property type="nucleotide sequence ID" value="XM_013556786.1"/>
</dbReference>
<keyword evidence="2" id="KW-0472">Membrane</keyword>
<protein>
    <submittedName>
        <fullName evidence="4">Uncharacterized protein LOC106174990</fullName>
    </submittedName>
</protein>